<dbReference type="OrthoDB" id="8222629at2"/>
<dbReference type="GO" id="GO:0000976">
    <property type="term" value="F:transcription cis-regulatory region binding"/>
    <property type="evidence" value="ECO:0007669"/>
    <property type="project" value="TreeGrafter"/>
</dbReference>
<dbReference type="Pfam" id="PF13305">
    <property type="entry name" value="TetR_C_33"/>
    <property type="match status" value="1"/>
</dbReference>
<protein>
    <submittedName>
        <fullName evidence="7">Putative TetR family transcriptional regulator</fullName>
    </submittedName>
</protein>
<evidence type="ECO:0000256" key="4">
    <source>
        <dbReference type="PROSITE-ProRule" id="PRU00335"/>
    </source>
</evidence>
<organism evidence="7 8">
    <name type="scientific">Ilumatobacter coccineus (strain NBRC 103263 / KCTC 29153 / YM16-304)</name>
    <dbReference type="NCBI Taxonomy" id="1313172"/>
    <lineage>
        <taxon>Bacteria</taxon>
        <taxon>Bacillati</taxon>
        <taxon>Actinomycetota</taxon>
        <taxon>Acidimicrobiia</taxon>
        <taxon>Acidimicrobiales</taxon>
        <taxon>Ilumatobacteraceae</taxon>
        <taxon>Ilumatobacter</taxon>
    </lineage>
</organism>
<sequence length="214" mass="23705">MTTETDASAPRQRNARGEGDRLRTDLLEAAAELMAEHGTIEGISLRAVARRAGVSATAVYRHFDDHTQLLRESIQFCWSNFLDMLAAAQEGATDPFDAFERSGFGYATFAAEHQGQYRVMFSNRIRLVGDTSSIADATFQILVDEVTGMLDVLGDDRDPQFVAVQVHTWIHGIVDLIGCHPEMAWPPIEQQLDGLRHALGLLRPDERPVGTPDE</sequence>
<evidence type="ECO:0000256" key="5">
    <source>
        <dbReference type="SAM" id="MobiDB-lite"/>
    </source>
</evidence>
<feature type="region of interest" description="Disordered" evidence="5">
    <location>
        <begin position="1"/>
        <end position="20"/>
    </location>
</feature>
<dbReference type="SUPFAM" id="SSF46689">
    <property type="entry name" value="Homeodomain-like"/>
    <property type="match status" value="1"/>
</dbReference>
<dbReference type="SUPFAM" id="SSF48498">
    <property type="entry name" value="Tetracyclin repressor-like, C-terminal domain"/>
    <property type="match status" value="1"/>
</dbReference>
<dbReference type="PANTHER" id="PTHR30055:SF234">
    <property type="entry name" value="HTH-TYPE TRANSCRIPTIONAL REGULATOR BETI"/>
    <property type="match status" value="1"/>
</dbReference>
<keyword evidence="8" id="KW-1185">Reference proteome</keyword>
<dbReference type="InterPro" id="IPR050109">
    <property type="entry name" value="HTH-type_TetR-like_transc_reg"/>
</dbReference>
<dbReference type="PROSITE" id="PS50977">
    <property type="entry name" value="HTH_TETR_2"/>
    <property type="match status" value="1"/>
</dbReference>
<proteinExistence type="predicted"/>
<dbReference type="RefSeq" id="WP_015442172.1">
    <property type="nucleotide sequence ID" value="NC_020520.1"/>
</dbReference>
<evidence type="ECO:0000256" key="1">
    <source>
        <dbReference type="ARBA" id="ARBA00023015"/>
    </source>
</evidence>
<dbReference type="InterPro" id="IPR025996">
    <property type="entry name" value="MT1864/Rv1816-like_C"/>
</dbReference>
<dbReference type="KEGG" id="aym:YM304_26110"/>
<dbReference type="InterPro" id="IPR036271">
    <property type="entry name" value="Tet_transcr_reg_TetR-rel_C_sf"/>
</dbReference>
<dbReference type="PANTHER" id="PTHR30055">
    <property type="entry name" value="HTH-TYPE TRANSCRIPTIONAL REGULATOR RUTR"/>
    <property type="match status" value="1"/>
</dbReference>
<keyword evidence="3" id="KW-0804">Transcription</keyword>
<feature type="DNA-binding region" description="H-T-H motif" evidence="4">
    <location>
        <begin position="44"/>
        <end position="63"/>
    </location>
</feature>
<dbReference type="GO" id="GO:0003700">
    <property type="term" value="F:DNA-binding transcription factor activity"/>
    <property type="evidence" value="ECO:0007669"/>
    <property type="project" value="TreeGrafter"/>
</dbReference>
<dbReference type="InterPro" id="IPR001647">
    <property type="entry name" value="HTH_TetR"/>
</dbReference>
<evidence type="ECO:0000259" key="6">
    <source>
        <dbReference type="PROSITE" id="PS50977"/>
    </source>
</evidence>
<dbReference type="InterPro" id="IPR009057">
    <property type="entry name" value="Homeodomain-like_sf"/>
</dbReference>
<evidence type="ECO:0000313" key="7">
    <source>
        <dbReference type="EMBL" id="BAN02925.1"/>
    </source>
</evidence>
<reference evidence="7 8" key="1">
    <citation type="journal article" date="2013" name="Int. J. Syst. Evol. Microbiol.">
        <title>Ilumatobacter nonamiense sp. nov. and Ilumatobacter coccineum sp. nov., isolated from seashore sand.</title>
        <authorList>
            <person name="Matsumoto A."/>
            <person name="Kasai H."/>
            <person name="Matsuo Y."/>
            <person name="Shizuri Y."/>
            <person name="Ichikawa N."/>
            <person name="Fujita N."/>
            <person name="Omura S."/>
            <person name="Takahashi Y."/>
        </authorList>
    </citation>
    <scope>NUCLEOTIDE SEQUENCE [LARGE SCALE GENOMIC DNA]</scope>
    <source>
        <strain evidence="8">NBRC 103263 / KCTC 29153 / YM16-304</strain>
    </source>
</reference>
<name>A0A6C7ECR2_ILUCY</name>
<accession>A0A6C7ECR2</accession>
<dbReference type="AlphaFoldDB" id="A0A6C7ECR2"/>
<evidence type="ECO:0000256" key="2">
    <source>
        <dbReference type="ARBA" id="ARBA00023125"/>
    </source>
</evidence>
<evidence type="ECO:0000256" key="3">
    <source>
        <dbReference type="ARBA" id="ARBA00023163"/>
    </source>
</evidence>
<gene>
    <name evidence="7" type="ORF">YM304_26110</name>
</gene>
<dbReference type="Gene3D" id="1.10.357.10">
    <property type="entry name" value="Tetracycline Repressor, domain 2"/>
    <property type="match status" value="1"/>
</dbReference>
<dbReference type="Pfam" id="PF00440">
    <property type="entry name" value="TetR_N"/>
    <property type="match status" value="1"/>
</dbReference>
<evidence type="ECO:0000313" key="8">
    <source>
        <dbReference type="Proteomes" id="UP000011863"/>
    </source>
</evidence>
<feature type="domain" description="HTH tetR-type" evidence="6">
    <location>
        <begin position="20"/>
        <end position="81"/>
    </location>
</feature>
<keyword evidence="2 4" id="KW-0238">DNA-binding</keyword>
<keyword evidence="1" id="KW-0805">Transcription regulation</keyword>
<dbReference type="EMBL" id="AP012057">
    <property type="protein sequence ID" value="BAN02925.1"/>
    <property type="molecule type" value="Genomic_DNA"/>
</dbReference>
<dbReference type="Proteomes" id="UP000011863">
    <property type="component" value="Chromosome"/>
</dbReference>